<protein>
    <submittedName>
        <fullName evidence="2">Uncharacterized protein</fullName>
    </submittedName>
</protein>
<keyword evidence="1" id="KW-1133">Transmembrane helix</keyword>
<feature type="transmembrane region" description="Helical" evidence="1">
    <location>
        <begin position="24"/>
        <end position="48"/>
    </location>
</feature>
<evidence type="ECO:0000256" key="1">
    <source>
        <dbReference type="SAM" id="Phobius"/>
    </source>
</evidence>
<feature type="transmembrane region" description="Helical" evidence="1">
    <location>
        <begin position="60"/>
        <end position="79"/>
    </location>
</feature>
<proteinExistence type="predicted"/>
<reference evidence="2" key="1">
    <citation type="submission" date="2023-06" db="EMBL/GenBank/DDBJ databases">
        <authorList>
            <person name="Delattre M."/>
        </authorList>
    </citation>
    <scope>NUCLEOTIDE SEQUENCE</scope>
    <source>
        <strain evidence="2">AF72</strain>
    </source>
</reference>
<keyword evidence="4" id="KW-1185">Reference proteome</keyword>
<feature type="transmembrane region" description="Helical" evidence="1">
    <location>
        <begin position="179"/>
        <end position="201"/>
    </location>
</feature>
<accession>A0AA36CJQ4</accession>
<keyword evidence="1" id="KW-0472">Membrane</keyword>
<evidence type="ECO:0000313" key="2">
    <source>
        <dbReference type="EMBL" id="CAJ0569286.1"/>
    </source>
</evidence>
<keyword evidence="1" id="KW-0812">Transmembrane</keyword>
<feature type="non-terminal residue" evidence="2">
    <location>
        <position position="218"/>
    </location>
</feature>
<dbReference type="Proteomes" id="UP001177023">
    <property type="component" value="Unassembled WGS sequence"/>
</dbReference>
<sequence length="218" mass="25078">MGIRIILDDDKPAENLEWAPPLRVISIVTLLAATLDLLADFLVCNRIAEFLPNFQSQKAIYAAYGYFFFAGVSVIVYIFEMIDVCQSLKYEVENVYTARLAKSLVLALEEVPMPTLLNILFTNEPRLSLANPVFFSSWIKLVALTWGIIKFCKLRFFWPCLPCNPKHDRRENIRRMFTFTAYRCAMILVNICHFYCIYIVIRNIMASANGGRPIKANE</sequence>
<name>A0AA36CJQ4_9BILA</name>
<dbReference type="AlphaFoldDB" id="A0AA36CJQ4"/>
<organism evidence="2 4">
    <name type="scientific">Mesorhabditis spiculigera</name>
    <dbReference type="NCBI Taxonomy" id="96644"/>
    <lineage>
        <taxon>Eukaryota</taxon>
        <taxon>Metazoa</taxon>
        <taxon>Ecdysozoa</taxon>
        <taxon>Nematoda</taxon>
        <taxon>Chromadorea</taxon>
        <taxon>Rhabditida</taxon>
        <taxon>Rhabditina</taxon>
        <taxon>Rhabditomorpha</taxon>
        <taxon>Rhabditoidea</taxon>
        <taxon>Rhabditidae</taxon>
        <taxon>Mesorhabditinae</taxon>
        <taxon>Mesorhabditis</taxon>
    </lineage>
</organism>
<gene>
    <name evidence="3" type="ORF">MSPICULIGERA_LOCUS11783</name>
    <name evidence="2" type="ORF">MSPICULIGERA_LOCUS7769</name>
</gene>
<dbReference type="EMBL" id="CATQJA010002618">
    <property type="protein sequence ID" value="CAJ0573425.1"/>
    <property type="molecule type" value="Genomic_DNA"/>
</dbReference>
<feature type="transmembrane region" description="Helical" evidence="1">
    <location>
        <begin position="129"/>
        <end position="149"/>
    </location>
</feature>
<comment type="caution">
    <text evidence="2">The sequence shown here is derived from an EMBL/GenBank/DDBJ whole genome shotgun (WGS) entry which is preliminary data.</text>
</comment>
<evidence type="ECO:0000313" key="4">
    <source>
        <dbReference type="Proteomes" id="UP001177023"/>
    </source>
</evidence>
<evidence type="ECO:0000313" key="3">
    <source>
        <dbReference type="EMBL" id="CAJ0573425.1"/>
    </source>
</evidence>
<dbReference type="EMBL" id="CATQJA010001996">
    <property type="protein sequence ID" value="CAJ0569286.1"/>
    <property type="molecule type" value="Genomic_DNA"/>
</dbReference>